<evidence type="ECO:0000313" key="1">
    <source>
        <dbReference type="EMBL" id="GAA2068507.1"/>
    </source>
</evidence>
<evidence type="ECO:0000313" key="2">
    <source>
        <dbReference type="Proteomes" id="UP001500016"/>
    </source>
</evidence>
<dbReference type="RefSeq" id="WP_344525678.1">
    <property type="nucleotide sequence ID" value="NZ_BAAAPE010000005.1"/>
</dbReference>
<proteinExistence type="predicted"/>
<reference evidence="1 2" key="1">
    <citation type="journal article" date="2019" name="Int. J. Syst. Evol. Microbiol.">
        <title>The Global Catalogue of Microorganisms (GCM) 10K type strain sequencing project: providing services to taxonomists for standard genome sequencing and annotation.</title>
        <authorList>
            <consortium name="The Broad Institute Genomics Platform"/>
            <consortium name="The Broad Institute Genome Sequencing Center for Infectious Disease"/>
            <person name="Wu L."/>
            <person name="Ma J."/>
        </authorList>
    </citation>
    <scope>NUCLEOTIDE SEQUENCE [LARGE SCALE GENOMIC DNA]</scope>
    <source>
        <strain evidence="1 2">JCM 15478</strain>
    </source>
</reference>
<dbReference type="EMBL" id="BAAAPE010000005">
    <property type="protein sequence ID" value="GAA2068507.1"/>
    <property type="molecule type" value="Genomic_DNA"/>
</dbReference>
<dbReference type="Proteomes" id="UP001500016">
    <property type="component" value="Unassembled WGS sequence"/>
</dbReference>
<comment type="caution">
    <text evidence="1">The sequence shown here is derived from an EMBL/GenBank/DDBJ whole genome shotgun (WGS) entry which is preliminary data.</text>
</comment>
<name>A0ABN2VP94_9ACTN</name>
<organism evidence="1 2">
    <name type="scientific">Streptomyces albiaxialis</name>
    <dbReference type="NCBI Taxonomy" id="329523"/>
    <lineage>
        <taxon>Bacteria</taxon>
        <taxon>Bacillati</taxon>
        <taxon>Actinomycetota</taxon>
        <taxon>Actinomycetes</taxon>
        <taxon>Kitasatosporales</taxon>
        <taxon>Streptomycetaceae</taxon>
        <taxon>Streptomyces</taxon>
    </lineage>
</organism>
<accession>A0ABN2VP94</accession>
<keyword evidence="2" id="KW-1185">Reference proteome</keyword>
<gene>
    <name evidence="1" type="ORF">GCM10009801_16800</name>
</gene>
<protein>
    <submittedName>
        <fullName evidence="1">Uncharacterized protein</fullName>
    </submittedName>
</protein>
<sequence>MLATIEAMGSRLLGTLVPQVDAAAAGNIQPCWNACWQCNRLYGHPSARCSCNAPCCALGGDRYECLCGRCP</sequence>